<protein>
    <recommendedName>
        <fullName evidence="5">HTH marR-type domain-containing protein</fullName>
    </recommendedName>
</protein>
<organism evidence="6 7">
    <name type="scientific">Modestobacter marinus</name>
    <dbReference type="NCBI Taxonomy" id="477641"/>
    <lineage>
        <taxon>Bacteria</taxon>
        <taxon>Bacillati</taxon>
        <taxon>Actinomycetota</taxon>
        <taxon>Actinomycetes</taxon>
        <taxon>Geodermatophilales</taxon>
        <taxon>Geodermatophilaceae</taxon>
        <taxon>Modestobacter</taxon>
    </lineage>
</organism>
<evidence type="ECO:0000313" key="6">
    <source>
        <dbReference type="EMBL" id="GGL54386.1"/>
    </source>
</evidence>
<evidence type="ECO:0000259" key="5">
    <source>
        <dbReference type="PROSITE" id="PS50995"/>
    </source>
</evidence>
<evidence type="ECO:0000256" key="4">
    <source>
        <dbReference type="SAM" id="MobiDB-lite"/>
    </source>
</evidence>
<dbReference type="InterPro" id="IPR036390">
    <property type="entry name" value="WH_DNA-bd_sf"/>
</dbReference>
<keyword evidence="1" id="KW-0805">Transcription regulation</keyword>
<dbReference type="SMART" id="SM00347">
    <property type="entry name" value="HTH_MARR"/>
    <property type="match status" value="1"/>
</dbReference>
<sequence length="194" mass="20800">MVQPFSRRTVALPSPAATPGAPMTDLAPDLDQGAALGDELARLMRVMHALKAQATDGSGPDARERAAHVLLFPLTRLGPLRQGALAEVVHADPSTVSRHVTLLVDQGLVRRVADERDGRASRLIVTPAGEAALERLREERNTHLAQATSGWTPAELDSFTAALQRFVQDLTDHLPTLGAPAGSARDDSEKKKDR</sequence>
<dbReference type="PANTHER" id="PTHR33164:SF57">
    <property type="entry name" value="MARR-FAMILY TRANSCRIPTIONAL REGULATOR"/>
    <property type="match status" value="1"/>
</dbReference>
<dbReference type="PROSITE" id="PS01117">
    <property type="entry name" value="HTH_MARR_1"/>
    <property type="match status" value="1"/>
</dbReference>
<dbReference type="PROSITE" id="PS50995">
    <property type="entry name" value="HTH_MARR_2"/>
    <property type="match status" value="1"/>
</dbReference>
<feature type="domain" description="HTH marR-type" evidence="5">
    <location>
        <begin position="33"/>
        <end position="168"/>
    </location>
</feature>
<accession>A0ABQ2FU36</accession>
<keyword evidence="7" id="KW-1185">Reference proteome</keyword>
<dbReference type="InterPro" id="IPR036388">
    <property type="entry name" value="WH-like_DNA-bd_sf"/>
</dbReference>
<dbReference type="InterPro" id="IPR000835">
    <property type="entry name" value="HTH_MarR-typ"/>
</dbReference>
<dbReference type="EMBL" id="BMMI01000001">
    <property type="protein sequence ID" value="GGL54386.1"/>
    <property type="molecule type" value="Genomic_DNA"/>
</dbReference>
<feature type="region of interest" description="Disordered" evidence="4">
    <location>
        <begin position="174"/>
        <end position="194"/>
    </location>
</feature>
<feature type="compositionally biased region" description="Basic and acidic residues" evidence="4">
    <location>
        <begin position="184"/>
        <end position="194"/>
    </location>
</feature>
<dbReference type="PANTHER" id="PTHR33164">
    <property type="entry name" value="TRANSCRIPTIONAL REGULATOR, MARR FAMILY"/>
    <property type="match status" value="1"/>
</dbReference>
<dbReference type="Proteomes" id="UP000648663">
    <property type="component" value="Unassembled WGS sequence"/>
</dbReference>
<dbReference type="InterPro" id="IPR023187">
    <property type="entry name" value="Tscrpt_reg_MarR-type_CS"/>
</dbReference>
<gene>
    <name evidence="6" type="ORF">GCM10011589_08070</name>
</gene>
<evidence type="ECO:0000256" key="2">
    <source>
        <dbReference type="ARBA" id="ARBA00023125"/>
    </source>
</evidence>
<dbReference type="InterPro" id="IPR039422">
    <property type="entry name" value="MarR/SlyA-like"/>
</dbReference>
<comment type="caution">
    <text evidence="6">The sequence shown here is derived from an EMBL/GenBank/DDBJ whole genome shotgun (WGS) entry which is preliminary data.</text>
</comment>
<reference evidence="7" key="1">
    <citation type="journal article" date="2019" name="Int. J. Syst. Evol. Microbiol.">
        <title>The Global Catalogue of Microorganisms (GCM) 10K type strain sequencing project: providing services to taxonomists for standard genome sequencing and annotation.</title>
        <authorList>
            <consortium name="The Broad Institute Genomics Platform"/>
            <consortium name="The Broad Institute Genome Sequencing Center for Infectious Disease"/>
            <person name="Wu L."/>
            <person name="Ma J."/>
        </authorList>
    </citation>
    <scope>NUCLEOTIDE SEQUENCE [LARGE SCALE GENOMIC DNA]</scope>
    <source>
        <strain evidence="7">CGMCC 4.5581</strain>
    </source>
</reference>
<name>A0ABQ2FU36_9ACTN</name>
<dbReference type="SUPFAM" id="SSF46785">
    <property type="entry name" value="Winged helix' DNA-binding domain"/>
    <property type="match status" value="1"/>
</dbReference>
<feature type="region of interest" description="Disordered" evidence="4">
    <location>
        <begin position="1"/>
        <end position="24"/>
    </location>
</feature>
<proteinExistence type="predicted"/>
<evidence type="ECO:0000313" key="7">
    <source>
        <dbReference type="Proteomes" id="UP000648663"/>
    </source>
</evidence>
<evidence type="ECO:0000256" key="3">
    <source>
        <dbReference type="ARBA" id="ARBA00023163"/>
    </source>
</evidence>
<keyword evidence="2" id="KW-0238">DNA-binding</keyword>
<dbReference type="Pfam" id="PF01047">
    <property type="entry name" value="MarR"/>
    <property type="match status" value="1"/>
</dbReference>
<dbReference type="Gene3D" id="1.10.10.10">
    <property type="entry name" value="Winged helix-like DNA-binding domain superfamily/Winged helix DNA-binding domain"/>
    <property type="match status" value="1"/>
</dbReference>
<evidence type="ECO:0000256" key="1">
    <source>
        <dbReference type="ARBA" id="ARBA00023015"/>
    </source>
</evidence>
<keyword evidence="3" id="KW-0804">Transcription</keyword>